<protein>
    <recommendedName>
        <fullName evidence="3">Tlde1 domain-containing protein</fullName>
    </recommendedName>
</protein>
<evidence type="ECO:0000256" key="2">
    <source>
        <dbReference type="SAM" id="SignalP"/>
    </source>
</evidence>
<dbReference type="KEGG" id="aak:AA2016_2771"/>
<reference evidence="4 6" key="1">
    <citation type="submission" date="2016-03" db="EMBL/GenBank/DDBJ databases">
        <title>Complete genome of Aminobacter aminovorans KCTC 2477.</title>
        <authorList>
            <person name="Kim K.M."/>
        </authorList>
    </citation>
    <scope>NUCLEOTIDE SEQUENCE [LARGE SCALE GENOMIC DNA]</scope>
    <source>
        <strain evidence="4 6">KCTC 2477</strain>
    </source>
</reference>
<evidence type="ECO:0000313" key="4">
    <source>
        <dbReference type="EMBL" id="AMS41696.1"/>
    </source>
</evidence>
<evidence type="ECO:0000313" key="5">
    <source>
        <dbReference type="EMBL" id="MBB3703955.1"/>
    </source>
</evidence>
<proteinExistence type="predicted"/>
<dbReference type="EMBL" id="JACICB010000001">
    <property type="protein sequence ID" value="MBB3703955.1"/>
    <property type="molecule type" value="Genomic_DNA"/>
</dbReference>
<feature type="region of interest" description="Disordered" evidence="1">
    <location>
        <begin position="227"/>
        <end position="278"/>
    </location>
</feature>
<dbReference type="Pfam" id="PF10908">
    <property type="entry name" value="Tlde1_dom"/>
    <property type="match status" value="1"/>
</dbReference>
<evidence type="ECO:0000259" key="3">
    <source>
        <dbReference type="Pfam" id="PF10908"/>
    </source>
</evidence>
<sequence>MRPFVIACVGTAFAGMAAWSMAGMAALSNVSAFDPAHLAPKPHAQPVIVKQARLTAYVSTDKASRLAASTKPLISANGAKPAAMASLAGSLGKSARHATVAAAAPANSNAARFDTIASKADLSSKKLASLFAASSVELRQLADAAESADQPVSLPASVAERPTILAYADPSPGGAADTALSTLLTGSSEEELAAAQAEAEAAALPDYAETPSAGPRPELRPEVAAAEPADVGKANVPDPEVSAPKVVEKPETRKPQKLAYARPEIPEDKPGSTLGQSLRSLFGGKTRAGNGVAVYDISAAKVYMPDGSVLEAHSGIGNMADNPRYVHVKMNGPTPPHTYNLKMRESRFHGVEAIRMLPVDGKNKYGRDGFLTHSYLLRGGREESHGCVAFADYKRFLTAFKQGKVKQMIVVPSGGRESFRLASNGKAI</sequence>
<feature type="chain" id="PRO_5042016968" description="Tlde1 domain-containing protein" evidence="2">
    <location>
        <begin position="26"/>
        <end position="428"/>
    </location>
</feature>
<dbReference type="Proteomes" id="UP000577697">
    <property type="component" value="Unassembled WGS sequence"/>
</dbReference>
<organism evidence="4 6">
    <name type="scientific">Aminobacter aminovorans</name>
    <name type="common">Chelatobacter heintzii</name>
    <dbReference type="NCBI Taxonomy" id="83263"/>
    <lineage>
        <taxon>Bacteria</taxon>
        <taxon>Pseudomonadati</taxon>
        <taxon>Pseudomonadota</taxon>
        <taxon>Alphaproteobacteria</taxon>
        <taxon>Hyphomicrobiales</taxon>
        <taxon>Phyllobacteriaceae</taxon>
        <taxon>Aminobacter</taxon>
    </lineage>
</organism>
<name>A0AAC8YP48_AMIAI</name>
<feature type="signal peptide" evidence="2">
    <location>
        <begin position="1"/>
        <end position="25"/>
    </location>
</feature>
<dbReference type="InterPro" id="IPR021225">
    <property type="entry name" value="Tlde1_dom"/>
</dbReference>
<dbReference type="EMBL" id="CP015005">
    <property type="protein sequence ID" value="AMS41696.1"/>
    <property type="molecule type" value="Genomic_DNA"/>
</dbReference>
<keyword evidence="7" id="KW-1185">Reference proteome</keyword>
<dbReference type="AlphaFoldDB" id="A0AAC8YP48"/>
<dbReference type="Proteomes" id="UP000075755">
    <property type="component" value="Chromosome"/>
</dbReference>
<keyword evidence="2" id="KW-0732">Signal</keyword>
<evidence type="ECO:0000256" key="1">
    <source>
        <dbReference type="SAM" id="MobiDB-lite"/>
    </source>
</evidence>
<evidence type="ECO:0000313" key="7">
    <source>
        <dbReference type="Proteomes" id="UP000577697"/>
    </source>
</evidence>
<gene>
    <name evidence="4" type="ORF">AA2016_2771</name>
    <name evidence="5" type="ORF">FHS67_000249</name>
</gene>
<dbReference type="RefSeq" id="WP_246786984.1">
    <property type="nucleotide sequence ID" value="NZ_CP015005.1"/>
</dbReference>
<reference evidence="5 7" key="2">
    <citation type="submission" date="2020-08" db="EMBL/GenBank/DDBJ databases">
        <title>Genomic Encyclopedia of Type Strains, Phase IV (KMG-IV): sequencing the most valuable type-strain genomes for metagenomic binning, comparative biology and taxonomic classification.</title>
        <authorList>
            <person name="Goeker M."/>
        </authorList>
    </citation>
    <scope>NUCLEOTIDE SEQUENCE [LARGE SCALE GENOMIC DNA]</scope>
    <source>
        <strain evidence="5 7">DSM 10368</strain>
    </source>
</reference>
<evidence type="ECO:0000313" key="6">
    <source>
        <dbReference type="Proteomes" id="UP000075755"/>
    </source>
</evidence>
<feature type="domain" description="Tlde1" evidence="3">
    <location>
        <begin position="310"/>
        <end position="412"/>
    </location>
</feature>
<accession>A0AAC8YP48</accession>